<dbReference type="eggNOG" id="COG1733">
    <property type="taxonomic scope" value="Bacteria"/>
</dbReference>
<dbReference type="PANTHER" id="PTHR33204">
    <property type="entry name" value="TRANSCRIPTIONAL REGULATOR, MARR FAMILY"/>
    <property type="match status" value="1"/>
</dbReference>
<dbReference type="GeneID" id="24306796"/>
<dbReference type="Proteomes" id="UP000001444">
    <property type="component" value="Chromosome"/>
</dbReference>
<feature type="domain" description="HTH hxlR-type" evidence="4">
    <location>
        <begin position="22"/>
        <end position="130"/>
    </location>
</feature>
<keyword evidence="2 5" id="KW-0238">DNA-binding</keyword>
<dbReference type="SUPFAM" id="SSF46785">
    <property type="entry name" value="Winged helix' DNA-binding domain"/>
    <property type="match status" value="1"/>
</dbReference>
<proteinExistence type="predicted"/>
<reference evidence="5 6" key="1">
    <citation type="journal article" date="2010" name="Mol. Plant Microbe Interact.">
        <title>Streptomyces scabies 87-22 contains a coronafacic acid-like biosynthetic cluster that contributes to plant-microbe interactions.</title>
        <authorList>
            <person name="Bignell D.R."/>
            <person name="Seipke R.F."/>
            <person name="Huguet-Tapia J.C."/>
            <person name="Chambers A.H."/>
            <person name="Parry R.J."/>
            <person name="Loria R."/>
        </authorList>
    </citation>
    <scope>NUCLEOTIDE SEQUENCE [LARGE SCALE GENOMIC DNA]</scope>
    <source>
        <strain evidence="5 6">87.22</strain>
    </source>
</reference>
<protein>
    <submittedName>
        <fullName evidence="5">Putative DNA-binding protein</fullName>
    </submittedName>
</protein>
<dbReference type="KEGG" id="scb:SCAB_62581"/>
<evidence type="ECO:0000313" key="5">
    <source>
        <dbReference type="EMBL" id="CBG73274.1"/>
    </source>
</evidence>
<keyword evidence="6" id="KW-1185">Reference proteome</keyword>
<keyword evidence="1" id="KW-0805">Transcription regulation</keyword>
<dbReference type="EMBL" id="FN554889">
    <property type="protein sequence ID" value="CBG73274.1"/>
    <property type="molecule type" value="Genomic_DNA"/>
</dbReference>
<organism evidence="5 6">
    <name type="scientific">Streptomyces scabiei (strain 87.22)</name>
    <dbReference type="NCBI Taxonomy" id="680198"/>
    <lineage>
        <taxon>Bacteria</taxon>
        <taxon>Bacillati</taxon>
        <taxon>Actinomycetota</taxon>
        <taxon>Actinomycetes</taxon>
        <taxon>Kitasatosporales</taxon>
        <taxon>Streptomycetaceae</taxon>
        <taxon>Streptomyces</taxon>
    </lineage>
</organism>
<dbReference type="PANTHER" id="PTHR33204:SF39">
    <property type="entry name" value="TRANSCRIPTIONAL REGULATORY PROTEIN"/>
    <property type="match status" value="1"/>
</dbReference>
<evidence type="ECO:0000256" key="1">
    <source>
        <dbReference type="ARBA" id="ARBA00023015"/>
    </source>
</evidence>
<dbReference type="PROSITE" id="PS51118">
    <property type="entry name" value="HTH_HXLR"/>
    <property type="match status" value="1"/>
</dbReference>
<dbReference type="InterPro" id="IPR002577">
    <property type="entry name" value="HTH_HxlR"/>
</dbReference>
<dbReference type="AlphaFoldDB" id="C9ZAX6"/>
<dbReference type="InterPro" id="IPR036388">
    <property type="entry name" value="WH-like_DNA-bd_sf"/>
</dbReference>
<gene>
    <name evidence="5" type="ordered locus">SCAB_62581</name>
</gene>
<sequence>MEAVAAHENAAAPDGSALPAACTAVPVEHADFIRQVLERIGDKWTLMVIGSLQGGGVMRYKELQSYIPGISQRMLSRTLAQLHHDGLVSRTAYAEVPPRVEYALTPLGASLNDIVVSMIGWAADHHDEIRRNRERSAM</sequence>
<dbReference type="Pfam" id="PF01638">
    <property type="entry name" value="HxlR"/>
    <property type="match status" value="1"/>
</dbReference>
<dbReference type="Gene3D" id="1.10.10.10">
    <property type="entry name" value="Winged helix-like DNA-binding domain superfamily/Winged helix DNA-binding domain"/>
    <property type="match status" value="1"/>
</dbReference>
<evidence type="ECO:0000256" key="2">
    <source>
        <dbReference type="ARBA" id="ARBA00023125"/>
    </source>
</evidence>
<dbReference type="HOGENOM" id="CLU_111585_2_1_11"/>
<keyword evidence="3" id="KW-0804">Transcription</keyword>
<dbReference type="GO" id="GO:0003677">
    <property type="term" value="F:DNA binding"/>
    <property type="evidence" value="ECO:0007669"/>
    <property type="project" value="UniProtKB-KW"/>
</dbReference>
<dbReference type="RefSeq" id="WP_013003835.1">
    <property type="nucleotide sequence ID" value="NC_013929.1"/>
</dbReference>
<name>C9ZAX6_STRSW</name>
<evidence type="ECO:0000256" key="3">
    <source>
        <dbReference type="ARBA" id="ARBA00023163"/>
    </source>
</evidence>
<evidence type="ECO:0000259" key="4">
    <source>
        <dbReference type="PROSITE" id="PS51118"/>
    </source>
</evidence>
<dbReference type="InterPro" id="IPR036390">
    <property type="entry name" value="WH_DNA-bd_sf"/>
</dbReference>
<dbReference type="STRING" id="680198.SCAB_62581"/>
<evidence type="ECO:0000313" key="6">
    <source>
        <dbReference type="Proteomes" id="UP000001444"/>
    </source>
</evidence>
<accession>C9ZAX6</accession>